<evidence type="ECO:0000313" key="3">
    <source>
        <dbReference type="Proteomes" id="UP000607559"/>
    </source>
</evidence>
<dbReference type="Proteomes" id="UP000607559">
    <property type="component" value="Unassembled WGS sequence"/>
</dbReference>
<evidence type="ECO:0008006" key="4">
    <source>
        <dbReference type="Google" id="ProtNLM"/>
    </source>
</evidence>
<comment type="caution">
    <text evidence="2">The sequence shown here is derived from an EMBL/GenBank/DDBJ whole genome shotgun (WGS) entry which is preliminary data.</text>
</comment>
<dbReference type="InterPro" id="IPR011652">
    <property type="entry name" value="MORN_2"/>
</dbReference>
<dbReference type="Pfam" id="PF07661">
    <property type="entry name" value="MORN_2"/>
    <property type="match status" value="2"/>
</dbReference>
<feature type="signal peptide" evidence="1">
    <location>
        <begin position="1"/>
        <end position="18"/>
    </location>
</feature>
<dbReference type="RefSeq" id="WP_188937926.1">
    <property type="nucleotide sequence ID" value="NZ_BMJC01000008.1"/>
</dbReference>
<evidence type="ECO:0000256" key="1">
    <source>
        <dbReference type="SAM" id="SignalP"/>
    </source>
</evidence>
<feature type="chain" id="PRO_5035248984" description="Toxin-antitoxin system YwqK family antitoxin" evidence="1">
    <location>
        <begin position="19"/>
        <end position="286"/>
    </location>
</feature>
<keyword evidence="1" id="KW-0732">Signal</keyword>
<proteinExistence type="predicted"/>
<dbReference type="SUPFAM" id="SSF82185">
    <property type="entry name" value="Histone H3 K4-specific methyltransferase SET7/9 N-terminal domain"/>
    <property type="match status" value="2"/>
</dbReference>
<keyword evidence="3" id="KW-1185">Reference proteome</keyword>
<name>A0A8J2UIW9_9BACT</name>
<dbReference type="EMBL" id="BMJC01000008">
    <property type="protein sequence ID" value="GGB24356.1"/>
    <property type="molecule type" value="Genomic_DNA"/>
</dbReference>
<dbReference type="Gene3D" id="2.20.110.10">
    <property type="entry name" value="Histone H3 K4-specific methyltransferase SET7/9 N-terminal domain"/>
    <property type="match status" value="2"/>
</dbReference>
<reference evidence="2" key="2">
    <citation type="submission" date="2020-09" db="EMBL/GenBank/DDBJ databases">
        <authorList>
            <person name="Sun Q."/>
            <person name="Zhou Y."/>
        </authorList>
    </citation>
    <scope>NUCLEOTIDE SEQUENCE</scope>
    <source>
        <strain evidence="2">CGMCC 1.15448</strain>
    </source>
</reference>
<organism evidence="2 3">
    <name type="scientific">Puia dinghuensis</name>
    <dbReference type="NCBI Taxonomy" id="1792502"/>
    <lineage>
        <taxon>Bacteria</taxon>
        <taxon>Pseudomonadati</taxon>
        <taxon>Bacteroidota</taxon>
        <taxon>Chitinophagia</taxon>
        <taxon>Chitinophagales</taxon>
        <taxon>Chitinophagaceae</taxon>
        <taxon>Puia</taxon>
    </lineage>
</organism>
<accession>A0A8J2UIW9</accession>
<protein>
    <recommendedName>
        <fullName evidence="4">Toxin-antitoxin system YwqK family antitoxin</fullName>
    </recommendedName>
</protein>
<sequence>MQKLLLSLPATFILLSVAAQQPAYTEKHFVREEDPKEFVPIVPKSGFTRTYLLGQVGIMDLDDNHTTYIKYGTKALLCIEGEYQNNQREGVFTFSLIDSLDHKKRYKLYEQTFKANKLNGEWRTYTLAGKLNNVQHYSNDSLDGLSRTYWIDGKSIVEERQYSNGRANYILRKYSPPDTLEREITFVNNAPNGAAKVFYPSGIVKDEVTLKDGALIGIRRYYYPSGKIWSEAEYKNGKPWTAIANYTADGQKRNPGTLKNGNGTMILYDDDGTVRQTLRFIEGVQL</sequence>
<dbReference type="AlphaFoldDB" id="A0A8J2UIW9"/>
<reference evidence="2" key="1">
    <citation type="journal article" date="2014" name="Int. J. Syst. Evol. Microbiol.">
        <title>Complete genome sequence of Corynebacterium casei LMG S-19264T (=DSM 44701T), isolated from a smear-ripened cheese.</title>
        <authorList>
            <consortium name="US DOE Joint Genome Institute (JGI-PGF)"/>
            <person name="Walter F."/>
            <person name="Albersmeier A."/>
            <person name="Kalinowski J."/>
            <person name="Ruckert C."/>
        </authorList>
    </citation>
    <scope>NUCLEOTIDE SEQUENCE</scope>
    <source>
        <strain evidence="2">CGMCC 1.15448</strain>
    </source>
</reference>
<evidence type="ECO:0000313" key="2">
    <source>
        <dbReference type="EMBL" id="GGB24356.1"/>
    </source>
</evidence>
<gene>
    <name evidence="2" type="ORF">GCM10011511_55330</name>
</gene>